<protein>
    <submittedName>
        <fullName evidence="1">Transcription factor HHO3</fullName>
    </submittedName>
</protein>
<name>A0ACC0I7D7_9ERIC</name>
<dbReference type="EMBL" id="CM045763">
    <property type="protein sequence ID" value="KAI8021584.1"/>
    <property type="molecule type" value="Genomic_DNA"/>
</dbReference>
<accession>A0ACC0I7D7</accession>
<evidence type="ECO:0000313" key="1">
    <source>
        <dbReference type="EMBL" id="KAI8021584.1"/>
    </source>
</evidence>
<sequence length="317" mass="35355">MMSHIYNHNHNHHHHSTYSTEKMQRCTQDYVDALQEELHKIQHFQRDLPLSLHLLTQAIAACKQQLSGTTTLVLEEFIPINRTSSFDQFHKPKDKNIENNDNNSSQKFEWLKSVHLWNQTPDPPTKQDSPKNASVISNSGGAFHPFNGEKSVGTIHTTTARSPSSDLNAVEAAATATSMEGTGCDTGGGGGGGVGGSKKEEKGRRRKERRYWSPELHRRFLHALQLLGSPDVATPKQIRELMNVDGLTNDEVKSHLQKYRLHTRTPSIHKNNNFPQTPQFVVLGGIWVPPPEYSMVTSIAAPPALLPGKSLVQKLIT</sequence>
<reference evidence="1 2" key="1">
    <citation type="journal article" date="2022" name="Plant J.">
        <title>Chromosome-level genome of Camellia lanceoleosa provides a valuable resource for understanding genome evolution and self-incompatibility.</title>
        <authorList>
            <person name="Gong W."/>
            <person name="Xiao S."/>
            <person name="Wang L."/>
            <person name="Liao Z."/>
            <person name="Chang Y."/>
            <person name="Mo W."/>
            <person name="Hu G."/>
            <person name="Li W."/>
            <person name="Zhao G."/>
            <person name="Zhu H."/>
            <person name="Hu X."/>
            <person name="Ji K."/>
            <person name="Xiang X."/>
            <person name="Song Q."/>
            <person name="Yuan D."/>
            <person name="Jin S."/>
            <person name="Zhang L."/>
        </authorList>
    </citation>
    <scope>NUCLEOTIDE SEQUENCE [LARGE SCALE GENOMIC DNA]</scope>
    <source>
        <strain evidence="1">SQ_2022a</strain>
    </source>
</reference>
<comment type="caution">
    <text evidence="1">The sequence shown here is derived from an EMBL/GenBank/DDBJ whole genome shotgun (WGS) entry which is preliminary data.</text>
</comment>
<dbReference type="Proteomes" id="UP001060215">
    <property type="component" value="Chromosome 6"/>
</dbReference>
<organism evidence="1 2">
    <name type="scientific">Camellia lanceoleosa</name>
    <dbReference type="NCBI Taxonomy" id="1840588"/>
    <lineage>
        <taxon>Eukaryota</taxon>
        <taxon>Viridiplantae</taxon>
        <taxon>Streptophyta</taxon>
        <taxon>Embryophyta</taxon>
        <taxon>Tracheophyta</taxon>
        <taxon>Spermatophyta</taxon>
        <taxon>Magnoliopsida</taxon>
        <taxon>eudicotyledons</taxon>
        <taxon>Gunneridae</taxon>
        <taxon>Pentapetalae</taxon>
        <taxon>asterids</taxon>
        <taxon>Ericales</taxon>
        <taxon>Theaceae</taxon>
        <taxon>Camellia</taxon>
    </lineage>
</organism>
<proteinExistence type="predicted"/>
<gene>
    <name evidence="1" type="ORF">LOK49_LG03G00761</name>
</gene>
<keyword evidence="2" id="KW-1185">Reference proteome</keyword>
<evidence type="ECO:0000313" key="2">
    <source>
        <dbReference type="Proteomes" id="UP001060215"/>
    </source>
</evidence>